<name>A0A1L3NJ27_CLOSG</name>
<evidence type="ECO:0000313" key="2">
    <source>
        <dbReference type="Proteomes" id="UP000182204"/>
    </source>
</evidence>
<organism evidence="1 2">
    <name type="scientific">Clostridium sporogenes</name>
    <dbReference type="NCBI Taxonomy" id="1509"/>
    <lineage>
        <taxon>Bacteria</taxon>
        <taxon>Bacillati</taxon>
        <taxon>Bacillota</taxon>
        <taxon>Clostridia</taxon>
        <taxon>Eubacteriales</taxon>
        <taxon>Clostridiaceae</taxon>
        <taxon>Clostridium</taxon>
    </lineage>
</organism>
<dbReference type="EMBL" id="CP013243">
    <property type="protein sequence ID" value="APH16129.1"/>
    <property type="molecule type" value="Genomic_DNA"/>
</dbReference>
<evidence type="ECO:0000313" key="1">
    <source>
        <dbReference type="EMBL" id="APH16129.1"/>
    </source>
</evidence>
<dbReference type="Proteomes" id="UP000182204">
    <property type="component" value="Chromosome"/>
</dbReference>
<accession>A0A1L3NJ27</accession>
<protein>
    <recommendedName>
        <fullName evidence="3">Bacteriocin</fullName>
    </recommendedName>
</protein>
<sequence length="60" mass="6720">MKKLTKKLNFKSDTVEAYCTCHSNCSCYQACGVAGAFKSNNITVTNWDGRHNSSEIAKWQ</sequence>
<dbReference type="RefSeq" id="WP_072586849.1">
    <property type="nucleotide sequence ID" value="NZ_CP013243.1"/>
</dbReference>
<dbReference type="InterPro" id="IPR023968">
    <property type="entry name" value="Bacteriocin_CLI3235"/>
</dbReference>
<dbReference type="AlphaFoldDB" id="A0A1L3NJ27"/>
<evidence type="ECO:0008006" key="3">
    <source>
        <dbReference type="Google" id="ProtNLM"/>
    </source>
</evidence>
<reference evidence="1 2" key="1">
    <citation type="submission" date="2015-11" db="EMBL/GenBank/DDBJ databases">
        <authorList>
            <person name="Hill K.K."/>
            <person name="Shirey T.B."/>
            <person name="Raphael B."/>
            <person name="Daligault H.E."/>
            <person name="Davenport K.W."/>
            <person name="Bruce D.C."/>
            <person name="Foley B.T."/>
            <person name="Johnson S.L."/>
        </authorList>
    </citation>
    <scope>NUCLEOTIDE SEQUENCE [LARGE SCALE GENOMIC DNA]</scope>
    <source>
        <strain evidence="1 2">CDC_1632</strain>
    </source>
</reference>
<dbReference type="NCBIfam" id="TIGR04065">
    <property type="entry name" value="ocin_CLI_3235"/>
    <property type="match status" value="1"/>
</dbReference>
<proteinExistence type="predicted"/>
<gene>
    <name evidence="1" type="ORF">NPD5_3606</name>
</gene>